<organism evidence="2 3">
    <name type="scientific">Sedimentitalea todarodis</name>
    <dbReference type="NCBI Taxonomy" id="1631240"/>
    <lineage>
        <taxon>Bacteria</taxon>
        <taxon>Pseudomonadati</taxon>
        <taxon>Pseudomonadota</taxon>
        <taxon>Alphaproteobacteria</taxon>
        <taxon>Rhodobacterales</taxon>
        <taxon>Paracoccaceae</taxon>
        <taxon>Sedimentitalea</taxon>
    </lineage>
</organism>
<keyword evidence="3" id="KW-1185">Reference proteome</keyword>
<dbReference type="SUPFAM" id="SSF52467">
    <property type="entry name" value="DHS-like NAD/FAD-binding domain"/>
    <property type="match status" value="1"/>
</dbReference>
<keyword evidence="1" id="KW-1133">Transmembrane helix</keyword>
<dbReference type="Gene3D" id="3.40.50.1220">
    <property type="entry name" value="TPP-binding domain"/>
    <property type="match status" value="1"/>
</dbReference>
<dbReference type="InterPro" id="IPR029035">
    <property type="entry name" value="DHS-like_NAD/FAD-binding_dom"/>
</dbReference>
<evidence type="ECO:0000313" key="3">
    <source>
        <dbReference type="Proteomes" id="UP001255416"/>
    </source>
</evidence>
<keyword evidence="1" id="KW-0812">Transmembrane</keyword>
<comment type="caution">
    <text evidence="2">The sequence shown here is derived from an EMBL/GenBank/DDBJ whole genome shotgun (WGS) entry which is preliminary data.</text>
</comment>
<protein>
    <submittedName>
        <fullName evidence="2">SIR2 family protein</fullName>
    </submittedName>
</protein>
<accession>A0ABU3VL27</accession>
<dbReference type="EMBL" id="JASMWN010000034">
    <property type="protein sequence ID" value="MDU9006902.1"/>
    <property type="molecule type" value="Genomic_DNA"/>
</dbReference>
<dbReference type="Pfam" id="PF13289">
    <property type="entry name" value="SIR2_2"/>
    <property type="match status" value="1"/>
</dbReference>
<gene>
    <name evidence="2" type="ORF">QO231_24010</name>
</gene>
<dbReference type="Proteomes" id="UP001255416">
    <property type="component" value="Unassembled WGS sequence"/>
</dbReference>
<keyword evidence="1" id="KW-0472">Membrane</keyword>
<name>A0ABU3VL27_9RHOB</name>
<dbReference type="RefSeq" id="WP_316782313.1">
    <property type="nucleotide sequence ID" value="NZ_JASMWN010000034.1"/>
</dbReference>
<proteinExistence type="predicted"/>
<reference evidence="3" key="1">
    <citation type="submission" date="2023-05" db="EMBL/GenBank/DDBJ databases">
        <title>Sedimentitalea sp. nov. JM2-8.</title>
        <authorList>
            <person name="Huang J."/>
        </authorList>
    </citation>
    <scope>NUCLEOTIDE SEQUENCE [LARGE SCALE GENOMIC DNA]</scope>
    <source>
        <strain evidence="3">KHS03</strain>
    </source>
</reference>
<feature type="transmembrane region" description="Helical" evidence="1">
    <location>
        <begin position="33"/>
        <end position="55"/>
    </location>
</feature>
<sequence>MARQMDNIMTDSPFTTILGDDFARRFSMRPGSLMWLLGAGASASAGIPTAWNMIWDFKQQLYVSQRQVSLKSVSDLSNPAVRQTIQSFIESQGGFPDTDSPEEYAALFEAVYPSEADRRAYIDAKIKGAKPSYGHLALATLMKAGHTRLSWSTNFDPLVADACARVFDGTGALTTVALDAPELGRQTLNEDRWPAEIKLHGDFRSRRLKKTGDELRQQDATLRDLFVGACNRSGLILAGYSGRDDSIMDALEEALENTSPFPGGLFWLHRGDSLPLDRVNAFLEKASKKGVDGGLVRIDNFDETLRDLIRLMPNLDTTVLDQFAAERAIVSPPPRARGRASYPVIRLNGLQIETLPTICRRVVCDIGGFREVSDAIQRAGVNVLATRSAKGVLAFGDDNDVRAALSNCNINEFDLHEIEKRRLRYDSHERGLLGSGLIASR</sequence>
<evidence type="ECO:0000256" key="1">
    <source>
        <dbReference type="SAM" id="Phobius"/>
    </source>
</evidence>
<evidence type="ECO:0000313" key="2">
    <source>
        <dbReference type="EMBL" id="MDU9006902.1"/>
    </source>
</evidence>